<proteinExistence type="predicted"/>
<protein>
    <submittedName>
        <fullName evidence="1">Uncharacterized protein</fullName>
    </submittedName>
</protein>
<reference evidence="2" key="1">
    <citation type="submission" date="2016-11" db="EMBL/GenBank/DDBJ databases">
        <authorList>
            <person name="Varghese N."/>
            <person name="Submissions S."/>
        </authorList>
    </citation>
    <scope>NUCLEOTIDE SEQUENCE [LARGE SCALE GENOMIC DNA]</scope>
    <source>
        <strain evidence="2">CECT 8089</strain>
    </source>
</reference>
<sequence length="80" mass="9410">MPKRKVKMWVMPGMKQAPPPRSNKKRVILDLSILRADDFYIDEWSHNMSASIMNMCISFCGYQSNMYNISSLSVEMRLQY</sequence>
<gene>
    <name evidence="1" type="ORF">SAMN05216288_4435</name>
</gene>
<dbReference type="EMBL" id="FRBQ01000009">
    <property type="protein sequence ID" value="SHM84947.1"/>
    <property type="molecule type" value="Genomic_DNA"/>
</dbReference>
<organism evidence="1 2">
    <name type="scientific">Phytopseudomonas punonensis</name>
    <dbReference type="NCBI Taxonomy" id="1220495"/>
    <lineage>
        <taxon>Bacteria</taxon>
        <taxon>Pseudomonadati</taxon>
        <taxon>Pseudomonadota</taxon>
        <taxon>Gammaproteobacteria</taxon>
        <taxon>Pseudomonadales</taxon>
        <taxon>Pseudomonadaceae</taxon>
        <taxon>Phytopseudomonas</taxon>
    </lineage>
</organism>
<evidence type="ECO:0000313" key="2">
    <source>
        <dbReference type="Proteomes" id="UP000184305"/>
    </source>
</evidence>
<dbReference type="AlphaFoldDB" id="A0A1M7M300"/>
<keyword evidence="2" id="KW-1185">Reference proteome</keyword>
<name>A0A1M7M300_9GAMM</name>
<evidence type="ECO:0000313" key="1">
    <source>
        <dbReference type="EMBL" id="SHM84947.1"/>
    </source>
</evidence>
<accession>A0A1M7M300</accession>
<dbReference type="STRING" id="1220495.SAMN05216288_4435"/>
<dbReference type="Proteomes" id="UP000184305">
    <property type="component" value="Unassembled WGS sequence"/>
</dbReference>